<comment type="similarity">
    <text evidence="2">Belongs to the PdaD family.</text>
</comment>
<dbReference type="EC" id="4.1.1.19" evidence="3"/>
<dbReference type="Proteomes" id="UP000184357">
    <property type="component" value="Unassembled WGS sequence"/>
</dbReference>
<evidence type="ECO:0000313" key="8">
    <source>
        <dbReference type="EMBL" id="SHG70495.1"/>
    </source>
</evidence>
<dbReference type="RefSeq" id="WP_073307155.1">
    <property type="nucleotide sequence ID" value="NZ_FQWV01000002.1"/>
</dbReference>
<dbReference type="GO" id="GO:0006527">
    <property type="term" value="P:L-arginine catabolic process"/>
    <property type="evidence" value="ECO:0007669"/>
    <property type="project" value="InterPro"/>
</dbReference>
<dbReference type="Gene3D" id="3.50.20.10">
    <property type="entry name" value="Pyruvoyl-Dependent Histidine Decarboxylase, subunit B"/>
    <property type="match status" value="1"/>
</dbReference>
<comment type="cofactor">
    <cofactor evidence="1">
        <name>pyruvate</name>
        <dbReference type="ChEBI" id="CHEBI:15361"/>
    </cofactor>
</comment>
<dbReference type="PANTHER" id="PTHR40438:SF1">
    <property type="entry name" value="PYRUVOYL-DEPENDENT ARGININE DECARBOXYLASE"/>
    <property type="match status" value="1"/>
</dbReference>
<name>A0A1M5LZQ7_9EURY</name>
<protein>
    <recommendedName>
        <fullName evidence="3">arginine decarboxylase</fullName>
        <ecNumber evidence="3">4.1.1.19</ecNumber>
    </recommendedName>
</protein>
<dbReference type="InterPro" id="IPR002724">
    <property type="entry name" value="Pyruvoyl-dep_arg_deCO2ase"/>
</dbReference>
<dbReference type="AlphaFoldDB" id="A0A1M5LZQ7"/>
<dbReference type="GO" id="GO:0008792">
    <property type="term" value="F:arginine decarboxylase activity"/>
    <property type="evidence" value="ECO:0007669"/>
    <property type="project" value="UniProtKB-EC"/>
</dbReference>
<dbReference type="InterPro" id="IPR016105">
    <property type="entry name" value="Pyr-dep_his/arg-deCO2ase_sand"/>
</dbReference>
<keyword evidence="5" id="KW-0456">Lyase</keyword>
<reference evidence="8 9" key="1">
    <citation type="submission" date="2016-11" db="EMBL/GenBank/DDBJ databases">
        <authorList>
            <person name="Jaros S."/>
            <person name="Januszkiewicz K."/>
            <person name="Wedrychowicz H."/>
        </authorList>
    </citation>
    <scope>NUCLEOTIDE SEQUENCE [LARGE SCALE GENOMIC DNA]</scope>
    <source>
        <strain evidence="8 9">DSM 9297</strain>
    </source>
</reference>
<keyword evidence="4" id="KW-0210">Decarboxylase</keyword>
<dbReference type="InterPro" id="IPR016104">
    <property type="entry name" value="Pyr-dep_his/arg-deCO2ase"/>
</dbReference>
<dbReference type="PANTHER" id="PTHR40438">
    <property type="entry name" value="PYRUVOYL-DEPENDENT ARGININE DECARBOXYLASE"/>
    <property type="match status" value="1"/>
</dbReference>
<evidence type="ECO:0000256" key="5">
    <source>
        <dbReference type="ARBA" id="ARBA00023239"/>
    </source>
</evidence>
<evidence type="ECO:0000313" key="9">
    <source>
        <dbReference type="Proteomes" id="UP000184357"/>
    </source>
</evidence>
<organism evidence="8 9">
    <name type="scientific">Halobaculum gomorrense</name>
    <dbReference type="NCBI Taxonomy" id="43928"/>
    <lineage>
        <taxon>Archaea</taxon>
        <taxon>Methanobacteriati</taxon>
        <taxon>Methanobacteriota</taxon>
        <taxon>Stenosarchaea group</taxon>
        <taxon>Halobacteria</taxon>
        <taxon>Halobacteriales</taxon>
        <taxon>Haloferacaceae</taxon>
        <taxon>Halobaculum</taxon>
    </lineage>
</organism>
<evidence type="ECO:0000256" key="2">
    <source>
        <dbReference type="ARBA" id="ARBA00007412"/>
    </source>
</evidence>
<evidence type="ECO:0000256" key="6">
    <source>
        <dbReference type="ARBA" id="ARBA00023317"/>
    </source>
</evidence>
<evidence type="ECO:0000256" key="1">
    <source>
        <dbReference type="ARBA" id="ARBA00001928"/>
    </source>
</evidence>
<keyword evidence="6" id="KW-0670">Pyruvate</keyword>
<proteinExistence type="inferred from homology"/>
<gene>
    <name evidence="8" type="ORF">SAMN05443636_0833</name>
</gene>
<evidence type="ECO:0000256" key="7">
    <source>
        <dbReference type="ARBA" id="ARBA00049309"/>
    </source>
</evidence>
<accession>A0A1M5LZQ7</accession>
<dbReference type="OrthoDB" id="30748at2157"/>
<dbReference type="EMBL" id="FQWV01000002">
    <property type="protein sequence ID" value="SHG70495.1"/>
    <property type="molecule type" value="Genomic_DNA"/>
</dbReference>
<dbReference type="SUPFAM" id="SSF56271">
    <property type="entry name" value="Pyruvoyl-dependent histidine and arginine decarboxylases"/>
    <property type="match status" value="1"/>
</dbReference>
<dbReference type="STRING" id="43928.SAMN05443636_0833"/>
<dbReference type="SFLD" id="SFLDS00055">
    <property type="entry name" value="Pyruvoyl-Dependent_Histidine/A"/>
    <property type="match status" value="1"/>
</dbReference>
<comment type="catalytic activity">
    <reaction evidence="7">
        <text>L-arginine + H(+) = agmatine + CO2</text>
        <dbReference type="Rhea" id="RHEA:17641"/>
        <dbReference type="ChEBI" id="CHEBI:15378"/>
        <dbReference type="ChEBI" id="CHEBI:16526"/>
        <dbReference type="ChEBI" id="CHEBI:32682"/>
        <dbReference type="ChEBI" id="CHEBI:58145"/>
        <dbReference type="EC" id="4.1.1.19"/>
    </reaction>
</comment>
<keyword evidence="9" id="KW-1185">Reference proteome</keyword>
<sequence>MDIHVANGVGRGPTELAAYDAALADAGVGDFNLVTVSSVVPADATVRAVDTAPDLGPAGDRLTVVQAQAAASPEDAHETDSVTACLGWATGPGPGLFYEGDGSDAAAVRETVTTGLDAGRDLRDWTFETERTRCATVETDDSAYVSAVVVAAYGKSEPIV</sequence>
<dbReference type="SFLD" id="SFLDG01170">
    <property type="entry name" value="Pyruvoyl-dependent_arginine_de"/>
    <property type="match status" value="1"/>
</dbReference>
<evidence type="ECO:0000256" key="3">
    <source>
        <dbReference type="ARBA" id="ARBA00012426"/>
    </source>
</evidence>
<dbReference type="Pfam" id="PF01862">
    <property type="entry name" value="PvlArgDC"/>
    <property type="match status" value="1"/>
</dbReference>
<evidence type="ECO:0000256" key="4">
    <source>
        <dbReference type="ARBA" id="ARBA00022793"/>
    </source>
</evidence>